<dbReference type="SUPFAM" id="SSF48452">
    <property type="entry name" value="TPR-like"/>
    <property type="match status" value="1"/>
</dbReference>
<dbReference type="PANTHER" id="PTHR37423:SF1">
    <property type="entry name" value="OUTER MEMBRANE PROTEIN ASSEMBLY FACTOR BAMD"/>
    <property type="match status" value="1"/>
</dbReference>
<keyword evidence="4" id="KW-0998">Cell outer membrane</keyword>
<dbReference type="PANTHER" id="PTHR37423">
    <property type="entry name" value="SOLUBLE LYTIC MUREIN TRANSGLYCOSYLASE-RELATED"/>
    <property type="match status" value="1"/>
</dbReference>
<evidence type="ECO:0000256" key="1">
    <source>
        <dbReference type="ARBA" id="ARBA00022729"/>
    </source>
</evidence>
<keyword evidence="6" id="KW-0802">TPR repeat</keyword>
<dbReference type="InterPro" id="IPR019734">
    <property type="entry name" value="TPR_rpt"/>
</dbReference>
<organism evidence="8 9">
    <name type="scientific">Geobacter soli</name>
    <dbReference type="NCBI Taxonomy" id="1510391"/>
    <lineage>
        <taxon>Bacteria</taxon>
        <taxon>Pseudomonadati</taxon>
        <taxon>Thermodesulfobacteriota</taxon>
        <taxon>Desulfuromonadia</taxon>
        <taxon>Geobacterales</taxon>
        <taxon>Geobacteraceae</taxon>
        <taxon>Geobacter</taxon>
    </lineage>
</organism>
<dbReference type="Gene3D" id="1.25.40.10">
    <property type="entry name" value="Tetratricopeptide repeat domain"/>
    <property type="match status" value="1"/>
</dbReference>
<gene>
    <name evidence="8" type="ORF">SE37_00410</name>
</gene>
<dbReference type="GO" id="GO:0051205">
    <property type="term" value="P:protein insertion into membrane"/>
    <property type="evidence" value="ECO:0007669"/>
    <property type="project" value="TreeGrafter"/>
</dbReference>
<evidence type="ECO:0000259" key="7">
    <source>
        <dbReference type="Pfam" id="PF13525"/>
    </source>
</evidence>
<dbReference type="InterPro" id="IPR017689">
    <property type="entry name" value="BamD"/>
</dbReference>
<dbReference type="GO" id="GO:1990063">
    <property type="term" value="C:Bam protein complex"/>
    <property type="evidence" value="ECO:0007669"/>
    <property type="project" value="TreeGrafter"/>
</dbReference>
<dbReference type="RefSeq" id="WP_039642741.1">
    <property type="nucleotide sequence ID" value="NZ_JXBL01000001.1"/>
</dbReference>
<keyword evidence="9" id="KW-1185">Reference proteome</keyword>
<proteinExistence type="inferred from homology"/>
<dbReference type="EMBL" id="JXBL01000001">
    <property type="protein sequence ID" value="KIE41201.1"/>
    <property type="molecule type" value="Genomic_DNA"/>
</dbReference>
<comment type="caution">
    <text evidence="8">The sequence shown here is derived from an EMBL/GenBank/DDBJ whole genome shotgun (WGS) entry which is preliminary data.</text>
</comment>
<feature type="repeat" description="TPR" evidence="6">
    <location>
        <begin position="170"/>
        <end position="203"/>
    </location>
</feature>
<reference evidence="8 9" key="1">
    <citation type="submission" date="2015-01" db="EMBL/GenBank/DDBJ databases">
        <title>Genome sequence of the anaerobic bacterium Geobacter soli GSS01, a dissimilatory Fe(III) reducer from soil.</title>
        <authorList>
            <person name="Yang G."/>
            <person name="Zhou S."/>
        </authorList>
    </citation>
    <scope>NUCLEOTIDE SEQUENCE [LARGE SCALE GENOMIC DNA]</scope>
    <source>
        <strain evidence="8 9">GSS01</strain>
    </source>
</reference>
<sequence length="254" mass="29451">MNVSRLRPLYPTLLLPLLLVAGCGLFASSTAPVSRSPEAMAREAEEFQNSRRFEDAIAQWRKVKESYISPELITLAEIKIADAQFDSGNYIEAAASYEEFRKLHPNHEKSAYALYRQGLSYFNQIHGFDTDQTPVSNTVTIFESFLRLYPQSEYAEEVRNKLEAARQNQVQYEIYVGQFYYRTEKYTSAIKRLEDALKRYPRSPLHDETLYYLGKAYIKAGDKAGGREAFQRLFSEFRTSKYVDEARSFLDKNF</sequence>
<dbReference type="PROSITE" id="PS51257">
    <property type="entry name" value="PROKAR_LIPOPROTEIN"/>
    <property type="match status" value="1"/>
</dbReference>
<feature type="domain" description="Outer membrane lipoprotein BamD-like" evidence="7">
    <location>
        <begin position="42"/>
        <end position="226"/>
    </location>
</feature>
<evidence type="ECO:0000256" key="2">
    <source>
        <dbReference type="ARBA" id="ARBA00023136"/>
    </source>
</evidence>
<dbReference type="InterPro" id="IPR039565">
    <property type="entry name" value="BamD-like"/>
</dbReference>
<dbReference type="PROSITE" id="PS50005">
    <property type="entry name" value="TPR"/>
    <property type="match status" value="1"/>
</dbReference>
<keyword evidence="3" id="KW-0564">Palmitate</keyword>
<dbReference type="InterPro" id="IPR011990">
    <property type="entry name" value="TPR-like_helical_dom_sf"/>
</dbReference>
<evidence type="ECO:0000313" key="8">
    <source>
        <dbReference type="EMBL" id="KIE41201.1"/>
    </source>
</evidence>
<name>A0A0C1QSG0_9BACT</name>
<evidence type="ECO:0000313" key="9">
    <source>
        <dbReference type="Proteomes" id="UP000031433"/>
    </source>
</evidence>
<dbReference type="Proteomes" id="UP000031433">
    <property type="component" value="Unassembled WGS sequence"/>
</dbReference>
<dbReference type="AlphaFoldDB" id="A0A0C1QSG0"/>
<keyword evidence="5" id="KW-0449">Lipoprotein</keyword>
<evidence type="ECO:0000256" key="3">
    <source>
        <dbReference type="ARBA" id="ARBA00023139"/>
    </source>
</evidence>
<evidence type="ECO:0000256" key="6">
    <source>
        <dbReference type="PROSITE-ProRule" id="PRU00339"/>
    </source>
</evidence>
<dbReference type="NCBIfam" id="TIGR03302">
    <property type="entry name" value="OM_YfiO"/>
    <property type="match status" value="1"/>
</dbReference>
<evidence type="ECO:0000256" key="4">
    <source>
        <dbReference type="ARBA" id="ARBA00023237"/>
    </source>
</evidence>
<dbReference type="Pfam" id="PF13525">
    <property type="entry name" value="YfiO"/>
    <property type="match status" value="1"/>
</dbReference>
<keyword evidence="1" id="KW-0732">Signal</keyword>
<protein>
    <submittedName>
        <fullName evidence="8">Membrane protein</fullName>
    </submittedName>
</protein>
<dbReference type="HAMAP" id="MF_00922">
    <property type="entry name" value="OM_assembly_BamD"/>
    <property type="match status" value="1"/>
</dbReference>
<keyword evidence="2" id="KW-0472">Membrane</keyword>
<evidence type="ECO:0000256" key="5">
    <source>
        <dbReference type="ARBA" id="ARBA00023288"/>
    </source>
</evidence>
<accession>A0A0C1QSG0</accession>